<name>A0ABU6UC65_9FABA</name>
<dbReference type="PANTHER" id="PTHR46086">
    <property type="entry name" value="ALPHA/BETA-HYDROLASES SUPERFAMILY PROTEIN"/>
    <property type="match status" value="1"/>
</dbReference>
<evidence type="ECO:0000313" key="2">
    <source>
        <dbReference type="Proteomes" id="UP001341840"/>
    </source>
</evidence>
<gene>
    <name evidence="1" type="ORF">PIB30_026435</name>
</gene>
<feature type="non-terminal residue" evidence="1">
    <location>
        <position position="1"/>
    </location>
</feature>
<reference evidence="1 2" key="1">
    <citation type="journal article" date="2023" name="Plants (Basel)">
        <title>Bridging the Gap: Combining Genomics and Transcriptomics Approaches to Understand Stylosanthes scabra, an Orphan Legume from the Brazilian Caatinga.</title>
        <authorList>
            <person name="Ferreira-Neto J.R.C."/>
            <person name="da Silva M.D."/>
            <person name="Binneck E."/>
            <person name="de Melo N.F."/>
            <person name="da Silva R.H."/>
            <person name="de Melo A.L.T.M."/>
            <person name="Pandolfi V."/>
            <person name="Bustamante F.O."/>
            <person name="Brasileiro-Vidal A.C."/>
            <person name="Benko-Iseppon A.M."/>
        </authorList>
    </citation>
    <scope>NUCLEOTIDE SEQUENCE [LARGE SCALE GENOMIC DNA]</scope>
    <source>
        <tissue evidence="1">Leaves</tissue>
    </source>
</reference>
<evidence type="ECO:0000313" key="1">
    <source>
        <dbReference type="EMBL" id="MED6157766.1"/>
    </source>
</evidence>
<dbReference type="InterPro" id="IPR044819">
    <property type="entry name" value="OBL-like"/>
</dbReference>
<dbReference type="Proteomes" id="UP001341840">
    <property type="component" value="Unassembled WGS sequence"/>
</dbReference>
<dbReference type="EMBL" id="JASCZI010120928">
    <property type="protein sequence ID" value="MED6157766.1"/>
    <property type="molecule type" value="Genomic_DNA"/>
</dbReference>
<sequence>VLEEEPNKNYFSVFWAIPKILNAVWELVRGFFLPLVKGREYKDTWLMTLARLFGLMIPGLSAHLPPDYINVTRLGSLREIQGLSVSETSKTD</sequence>
<proteinExistence type="predicted"/>
<keyword evidence="2" id="KW-1185">Reference proteome</keyword>
<accession>A0ABU6UC65</accession>
<dbReference type="PANTHER" id="PTHR46086:SF4">
    <property type="entry name" value="ALPHA_BETA-HYDROLASES SUPERFAMILY PROTEIN"/>
    <property type="match status" value="1"/>
</dbReference>
<protein>
    <submittedName>
        <fullName evidence="1">Uncharacterized protein</fullName>
    </submittedName>
</protein>
<comment type="caution">
    <text evidence="1">The sequence shown here is derived from an EMBL/GenBank/DDBJ whole genome shotgun (WGS) entry which is preliminary data.</text>
</comment>
<organism evidence="1 2">
    <name type="scientific">Stylosanthes scabra</name>
    <dbReference type="NCBI Taxonomy" id="79078"/>
    <lineage>
        <taxon>Eukaryota</taxon>
        <taxon>Viridiplantae</taxon>
        <taxon>Streptophyta</taxon>
        <taxon>Embryophyta</taxon>
        <taxon>Tracheophyta</taxon>
        <taxon>Spermatophyta</taxon>
        <taxon>Magnoliopsida</taxon>
        <taxon>eudicotyledons</taxon>
        <taxon>Gunneridae</taxon>
        <taxon>Pentapetalae</taxon>
        <taxon>rosids</taxon>
        <taxon>fabids</taxon>
        <taxon>Fabales</taxon>
        <taxon>Fabaceae</taxon>
        <taxon>Papilionoideae</taxon>
        <taxon>50 kb inversion clade</taxon>
        <taxon>dalbergioids sensu lato</taxon>
        <taxon>Dalbergieae</taxon>
        <taxon>Pterocarpus clade</taxon>
        <taxon>Stylosanthes</taxon>
    </lineage>
</organism>